<reference evidence="1 2" key="1">
    <citation type="journal article" date="2022" name="Hortic Res">
        <title>A haplotype resolved chromosomal level avocado genome allows analysis of novel avocado genes.</title>
        <authorList>
            <person name="Nath O."/>
            <person name="Fletcher S.J."/>
            <person name="Hayward A."/>
            <person name="Shaw L.M."/>
            <person name="Masouleh A.K."/>
            <person name="Furtado A."/>
            <person name="Henry R.J."/>
            <person name="Mitter N."/>
        </authorList>
    </citation>
    <scope>NUCLEOTIDE SEQUENCE [LARGE SCALE GENOMIC DNA]</scope>
    <source>
        <strain evidence="2">cv. Hass</strain>
    </source>
</reference>
<keyword evidence="2" id="KW-1185">Reference proteome</keyword>
<gene>
    <name evidence="1" type="ORF">MRB53_014440</name>
</gene>
<dbReference type="Proteomes" id="UP001234297">
    <property type="component" value="Chromosome 4"/>
</dbReference>
<proteinExistence type="predicted"/>
<sequence>MQQRPTIFLCRILDFGRKLDIRINKCADLASKMASSSKQMPMQSSSHDLLPTSAAKPASAKAVKSELPIVPWDALKTQTKRCKTTKITEEKPAWLPDGWKMEVRERASSKREGYRDRYYYNPNIHHRFRSRKEVESFLKMGTIREFKPESKQVESPNDRHQNHSTVLDIKNCPAKVSWVLGSFGKGLWTPYINNEAVPESTKNLWVATMEDIVNDANDL</sequence>
<protein>
    <submittedName>
        <fullName evidence="1">Uncharacterized protein</fullName>
    </submittedName>
</protein>
<name>A0ACC2KBC4_PERAE</name>
<comment type="caution">
    <text evidence="1">The sequence shown here is derived from an EMBL/GenBank/DDBJ whole genome shotgun (WGS) entry which is preliminary data.</text>
</comment>
<evidence type="ECO:0000313" key="2">
    <source>
        <dbReference type="Proteomes" id="UP001234297"/>
    </source>
</evidence>
<evidence type="ECO:0000313" key="1">
    <source>
        <dbReference type="EMBL" id="KAJ8618254.1"/>
    </source>
</evidence>
<accession>A0ACC2KBC4</accession>
<dbReference type="EMBL" id="CM056812">
    <property type="protein sequence ID" value="KAJ8618254.1"/>
    <property type="molecule type" value="Genomic_DNA"/>
</dbReference>
<organism evidence="1 2">
    <name type="scientific">Persea americana</name>
    <name type="common">Avocado</name>
    <dbReference type="NCBI Taxonomy" id="3435"/>
    <lineage>
        <taxon>Eukaryota</taxon>
        <taxon>Viridiplantae</taxon>
        <taxon>Streptophyta</taxon>
        <taxon>Embryophyta</taxon>
        <taxon>Tracheophyta</taxon>
        <taxon>Spermatophyta</taxon>
        <taxon>Magnoliopsida</taxon>
        <taxon>Magnoliidae</taxon>
        <taxon>Laurales</taxon>
        <taxon>Lauraceae</taxon>
        <taxon>Persea</taxon>
    </lineage>
</organism>